<keyword evidence="6 9" id="KW-0319">Glycerol metabolism</keyword>
<feature type="binding site" evidence="9">
    <location>
        <position position="81"/>
    </location>
    <ligand>
        <name>sn-glycerol 3-phosphate</name>
        <dbReference type="ChEBI" id="CHEBI:57597"/>
    </ligand>
</feature>
<evidence type="ECO:0000256" key="7">
    <source>
        <dbReference type="ARBA" id="ARBA00022840"/>
    </source>
</evidence>
<feature type="binding site" evidence="9">
    <location>
        <position position="11"/>
    </location>
    <ligand>
        <name>ADP</name>
        <dbReference type="ChEBI" id="CHEBI:456216"/>
    </ligand>
</feature>
<comment type="activity regulation">
    <text evidence="9">Inhibited by fructose 1,6-bisphosphate (FBP).</text>
</comment>
<dbReference type="GO" id="GO:0005829">
    <property type="term" value="C:cytosol"/>
    <property type="evidence" value="ECO:0007669"/>
    <property type="project" value="TreeGrafter"/>
</dbReference>
<evidence type="ECO:0000256" key="3">
    <source>
        <dbReference type="ARBA" id="ARBA00022679"/>
    </source>
</evidence>
<reference evidence="13 14" key="1">
    <citation type="journal article" date="2012" name="Stand. Genomic Sci.">
        <title>Complete genome sequence of the aerobic, heterotroph Marinithermus hydrothermalis type strain (T1(T)) from a deep-sea hydrothermal vent chimney.</title>
        <authorList>
            <person name="Copeland A."/>
            <person name="Gu W."/>
            <person name="Yasawong M."/>
            <person name="Lapidus A."/>
            <person name="Lucas S."/>
            <person name="Deshpande S."/>
            <person name="Pagani I."/>
            <person name="Tapia R."/>
            <person name="Cheng J.F."/>
            <person name="Goodwin L.A."/>
            <person name="Pitluck S."/>
            <person name="Liolios K."/>
            <person name="Ivanova N."/>
            <person name="Mavromatis K."/>
            <person name="Mikhailova N."/>
            <person name="Pati A."/>
            <person name="Chen A."/>
            <person name="Palaniappan K."/>
            <person name="Land M."/>
            <person name="Pan C."/>
            <person name="Brambilla E.M."/>
            <person name="Rohde M."/>
            <person name="Tindall B.J."/>
            <person name="Sikorski J."/>
            <person name="Goker M."/>
            <person name="Detter J.C."/>
            <person name="Bristow J."/>
            <person name="Eisen J.A."/>
            <person name="Markowitz V."/>
            <person name="Hugenholtz P."/>
            <person name="Kyrpides N.C."/>
            <person name="Klenk H.P."/>
            <person name="Woyke T."/>
        </authorList>
    </citation>
    <scope>NUCLEOTIDE SEQUENCE [LARGE SCALE GENOMIC DNA]</scope>
    <source>
        <strain evidence="14">DSM 14884 / JCM 11576 / T1</strain>
    </source>
</reference>
<dbReference type="PROSITE" id="PS00445">
    <property type="entry name" value="FGGY_KINASES_2"/>
    <property type="match status" value="1"/>
</dbReference>
<dbReference type="FunFam" id="3.30.420.40:FF:000007">
    <property type="entry name" value="Glycerol kinase"/>
    <property type="match status" value="1"/>
</dbReference>
<feature type="binding site" evidence="9">
    <location>
        <position position="11"/>
    </location>
    <ligand>
        <name>sn-glycerol 3-phosphate</name>
        <dbReference type="ChEBI" id="CHEBI:57597"/>
    </ligand>
</feature>
<dbReference type="InterPro" id="IPR005999">
    <property type="entry name" value="Glycerol_kin"/>
</dbReference>
<dbReference type="STRING" id="869210.Marky_0660"/>
<dbReference type="CDD" id="cd07786">
    <property type="entry name" value="FGGY_EcGK_like"/>
    <property type="match status" value="1"/>
</dbReference>
<dbReference type="SUPFAM" id="SSF53067">
    <property type="entry name" value="Actin-like ATPase domain"/>
    <property type="match status" value="2"/>
</dbReference>
<keyword evidence="3 9" id="KW-0808">Transferase</keyword>
<feature type="binding site" evidence="9">
    <location>
        <position position="242"/>
    </location>
    <ligand>
        <name>glycerol</name>
        <dbReference type="ChEBI" id="CHEBI:17754"/>
    </ligand>
</feature>
<dbReference type="GO" id="GO:0019563">
    <property type="term" value="P:glycerol catabolic process"/>
    <property type="evidence" value="ECO:0007669"/>
    <property type="project" value="UniProtKB-UniRule"/>
</dbReference>
<dbReference type="eggNOG" id="COG0554">
    <property type="taxonomic scope" value="Bacteria"/>
</dbReference>
<evidence type="ECO:0000259" key="12">
    <source>
        <dbReference type="Pfam" id="PF02782"/>
    </source>
</evidence>
<evidence type="ECO:0000313" key="14">
    <source>
        <dbReference type="Proteomes" id="UP000007030"/>
    </source>
</evidence>
<keyword evidence="4 9" id="KW-0547">Nucleotide-binding</keyword>
<dbReference type="HOGENOM" id="CLU_009281_2_3_0"/>
<dbReference type="InterPro" id="IPR000577">
    <property type="entry name" value="Carb_kinase_FGGY"/>
</dbReference>
<feature type="binding site" evidence="9">
    <location>
        <position position="82"/>
    </location>
    <ligand>
        <name>sn-glycerol 3-phosphate</name>
        <dbReference type="ChEBI" id="CHEBI:57597"/>
    </ligand>
</feature>
<evidence type="ECO:0000256" key="5">
    <source>
        <dbReference type="ARBA" id="ARBA00022777"/>
    </source>
</evidence>
<feature type="binding site" evidence="9">
    <location>
        <position position="13"/>
    </location>
    <ligand>
        <name>ATP</name>
        <dbReference type="ChEBI" id="CHEBI:30616"/>
    </ligand>
</feature>
<dbReference type="OrthoDB" id="9805576at2"/>
<feature type="binding site" evidence="9">
    <location>
        <position position="408"/>
    </location>
    <ligand>
        <name>ADP</name>
        <dbReference type="ChEBI" id="CHEBI:456216"/>
    </ligand>
</feature>
<feature type="binding site" evidence="9">
    <location>
        <position position="133"/>
    </location>
    <ligand>
        <name>sn-glycerol 3-phosphate</name>
        <dbReference type="ChEBI" id="CHEBI:57597"/>
    </ligand>
</feature>
<gene>
    <name evidence="9" type="primary">glpK</name>
    <name evidence="13" type="ordered locus">Marky_0660</name>
</gene>
<dbReference type="InterPro" id="IPR043129">
    <property type="entry name" value="ATPase_NBD"/>
</dbReference>
<feature type="domain" description="Carbohydrate kinase FGGY N-terminal" evidence="11">
    <location>
        <begin position="3"/>
        <end position="249"/>
    </location>
</feature>
<dbReference type="InterPro" id="IPR018484">
    <property type="entry name" value="FGGY_N"/>
</dbReference>
<feature type="binding site" evidence="9">
    <location>
        <position position="311"/>
    </location>
    <ligand>
        <name>ATP</name>
        <dbReference type="ChEBI" id="CHEBI:30616"/>
    </ligand>
</feature>
<comment type="catalytic activity">
    <reaction evidence="8 9">
        <text>glycerol + ATP = sn-glycerol 3-phosphate + ADP + H(+)</text>
        <dbReference type="Rhea" id="RHEA:21644"/>
        <dbReference type="ChEBI" id="CHEBI:15378"/>
        <dbReference type="ChEBI" id="CHEBI:17754"/>
        <dbReference type="ChEBI" id="CHEBI:30616"/>
        <dbReference type="ChEBI" id="CHEBI:57597"/>
        <dbReference type="ChEBI" id="CHEBI:456216"/>
        <dbReference type="EC" id="2.7.1.30"/>
    </reaction>
</comment>
<dbReference type="Pfam" id="PF00370">
    <property type="entry name" value="FGGY_N"/>
    <property type="match status" value="1"/>
</dbReference>
<feature type="binding site" evidence="9">
    <location>
        <position position="408"/>
    </location>
    <ligand>
        <name>ATP</name>
        <dbReference type="ChEBI" id="CHEBI:30616"/>
    </ligand>
</feature>
<name>F2NQ99_MARHT</name>
<dbReference type="PANTHER" id="PTHR10196:SF69">
    <property type="entry name" value="GLYCEROL KINASE"/>
    <property type="match status" value="1"/>
</dbReference>
<sequence length="495" mass="53135">MPYILALDQGTTSSRAIVFDLHGRPVAQAQREFTQHYPRPGWVEHDPVEIWETQLATARQALEQAGISAQEVAALGITNQRETTLLWERSTGRPVANAIVWQDRRTAPICGALKVQGLEPTVRAKTGLVLDPYFSGTKLRWLLEQHPNLKARAASGELAFGTVDSWLIWNLTGGRVHATDVTNAARTLLFNIHTLSWDPELLEALEIPAALLPEVRPSAGRFGETDPALFGAAIPITGVAGDQQAALFGQACVEPGLAKNTYGTGAFVVMHTGAQAVTGDGVLTTLAWQLEGHPPAYALEGSIFIAGAAVQWLRDGLGIIERSAEVEALARSVPDAGGVYFVPALVGLGAPHWDPYARGLLIGLTRGTTKAHIARAALEAIAYQTADAIRAMEAASGLRLKELRVDGGAAANDLLLEFQADLLNAAVLRPKVTETTALGAAYLAAVGAGMLSVPEVQARWALERRFEPRMDPARREALYAGWRRAVERARGWSSA</sequence>
<dbReference type="RefSeq" id="WP_013703462.1">
    <property type="nucleotide sequence ID" value="NC_015387.1"/>
</dbReference>
<dbReference type="Gene3D" id="3.30.420.40">
    <property type="match status" value="2"/>
</dbReference>
<dbReference type="InterPro" id="IPR018485">
    <property type="entry name" value="FGGY_C"/>
</dbReference>
<dbReference type="NCBIfam" id="TIGR01311">
    <property type="entry name" value="glycerol_kin"/>
    <property type="match status" value="1"/>
</dbReference>
<accession>F2NQ99</accession>
<dbReference type="HAMAP" id="MF_00186">
    <property type="entry name" value="Glycerol_kin"/>
    <property type="match status" value="1"/>
</dbReference>
<proteinExistence type="inferred from homology"/>
<dbReference type="PIRSF" id="PIRSF000538">
    <property type="entry name" value="GlpK"/>
    <property type="match status" value="1"/>
</dbReference>
<feature type="binding site" evidence="9">
    <location>
        <position position="82"/>
    </location>
    <ligand>
        <name>glycerol</name>
        <dbReference type="ChEBI" id="CHEBI:17754"/>
    </ligand>
</feature>
<feature type="binding site" evidence="9">
    <location>
        <position position="12"/>
    </location>
    <ligand>
        <name>ATP</name>
        <dbReference type="ChEBI" id="CHEBI:30616"/>
    </ligand>
</feature>
<organism evidence="13 14">
    <name type="scientific">Marinithermus hydrothermalis (strain DSM 14884 / JCM 11576 / T1)</name>
    <dbReference type="NCBI Taxonomy" id="869210"/>
    <lineage>
        <taxon>Bacteria</taxon>
        <taxon>Thermotogati</taxon>
        <taxon>Deinococcota</taxon>
        <taxon>Deinococci</taxon>
        <taxon>Thermales</taxon>
        <taxon>Thermaceae</taxon>
        <taxon>Marinithermus</taxon>
    </lineage>
</organism>
<feature type="binding site" evidence="9">
    <location>
        <position position="15"/>
    </location>
    <ligand>
        <name>ADP</name>
        <dbReference type="ChEBI" id="CHEBI:456216"/>
    </ligand>
</feature>
<dbReference type="InterPro" id="IPR018483">
    <property type="entry name" value="Carb_kinase_FGGY_CS"/>
</dbReference>
<dbReference type="GO" id="GO:0005524">
    <property type="term" value="F:ATP binding"/>
    <property type="evidence" value="ECO:0007669"/>
    <property type="project" value="UniProtKB-UniRule"/>
</dbReference>
<comment type="similarity">
    <text evidence="2 9 10">Belongs to the FGGY kinase family.</text>
</comment>
<feature type="binding site" evidence="9">
    <location>
        <position position="264"/>
    </location>
    <ligand>
        <name>ADP</name>
        <dbReference type="ChEBI" id="CHEBI:456216"/>
    </ligand>
</feature>
<dbReference type="KEGG" id="mhd:Marky_0660"/>
<comment type="function">
    <text evidence="9">Key enzyme in the regulation of glycerol uptake and metabolism. Catalyzes the phosphorylation of glycerol to yield sn-glycerol 3-phosphate.</text>
</comment>
<keyword evidence="7 9" id="KW-0067">ATP-binding</keyword>
<evidence type="ECO:0000256" key="6">
    <source>
        <dbReference type="ARBA" id="ARBA00022798"/>
    </source>
</evidence>
<dbReference type="Pfam" id="PF02782">
    <property type="entry name" value="FGGY_C"/>
    <property type="match status" value="1"/>
</dbReference>
<dbReference type="UniPathway" id="UPA00618">
    <property type="reaction ID" value="UER00672"/>
</dbReference>
<feature type="binding site" evidence="9">
    <location>
        <position position="11"/>
    </location>
    <ligand>
        <name>ATP</name>
        <dbReference type="ChEBI" id="CHEBI:30616"/>
    </ligand>
</feature>
<dbReference type="EMBL" id="CP002630">
    <property type="protein sequence ID" value="AEB11410.1"/>
    <property type="molecule type" value="Genomic_DNA"/>
</dbReference>
<evidence type="ECO:0000256" key="1">
    <source>
        <dbReference type="ARBA" id="ARBA00005190"/>
    </source>
</evidence>
<keyword evidence="5 9" id="KW-0418">Kinase</keyword>
<dbReference type="NCBIfam" id="NF000756">
    <property type="entry name" value="PRK00047.1"/>
    <property type="match status" value="1"/>
</dbReference>
<evidence type="ECO:0000256" key="10">
    <source>
        <dbReference type="RuleBase" id="RU003733"/>
    </source>
</evidence>
<feature type="binding site" evidence="9">
    <location>
        <position position="81"/>
    </location>
    <ligand>
        <name>glycerol</name>
        <dbReference type="ChEBI" id="CHEBI:17754"/>
    </ligand>
</feature>
<evidence type="ECO:0000256" key="2">
    <source>
        <dbReference type="ARBA" id="ARBA00009156"/>
    </source>
</evidence>
<comment type="pathway">
    <text evidence="1 9">Polyol metabolism; glycerol degradation via glycerol kinase pathway; sn-glycerol 3-phosphate from glycerol: step 1/1.</text>
</comment>
<dbReference type="GO" id="GO:0006072">
    <property type="term" value="P:glycerol-3-phosphate metabolic process"/>
    <property type="evidence" value="ECO:0007669"/>
    <property type="project" value="InterPro"/>
</dbReference>
<feature type="binding site" evidence="9">
    <location>
        <position position="133"/>
    </location>
    <ligand>
        <name>glycerol</name>
        <dbReference type="ChEBI" id="CHEBI:17754"/>
    </ligand>
</feature>
<keyword evidence="14" id="KW-1185">Reference proteome</keyword>
<dbReference type="GO" id="GO:0004370">
    <property type="term" value="F:glycerol kinase activity"/>
    <property type="evidence" value="ECO:0007669"/>
    <property type="project" value="UniProtKB-UniRule"/>
</dbReference>
<evidence type="ECO:0000256" key="8">
    <source>
        <dbReference type="ARBA" id="ARBA00052101"/>
    </source>
</evidence>
<feature type="binding site" evidence="9">
    <location>
        <position position="243"/>
    </location>
    <ligand>
        <name>glycerol</name>
        <dbReference type="ChEBI" id="CHEBI:17754"/>
    </ligand>
</feature>
<feature type="binding site" evidence="9">
    <location>
        <position position="307"/>
    </location>
    <ligand>
        <name>ATP</name>
        <dbReference type="ChEBI" id="CHEBI:30616"/>
    </ligand>
</feature>
<feature type="binding site" evidence="9">
    <location>
        <position position="307"/>
    </location>
    <ligand>
        <name>ADP</name>
        <dbReference type="ChEBI" id="CHEBI:456216"/>
    </ligand>
</feature>
<dbReference type="PANTHER" id="PTHR10196">
    <property type="entry name" value="SUGAR KINASE"/>
    <property type="match status" value="1"/>
</dbReference>
<dbReference type="EC" id="2.7.1.30" evidence="9"/>
<evidence type="ECO:0000256" key="4">
    <source>
        <dbReference type="ARBA" id="ARBA00022741"/>
    </source>
</evidence>
<evidence type="ECO:0000313" key="13">
    <source>
        <dbReference type="EMBL" id="AEB11410.1"/>
    </source>
</evidence>
<evidence type="ECO:0000259" key="11">
    <source>
        <dbReference type="Pfam" id="PF00370"/>
    </source>
</evidence>
<feature type="binding site" evidence="9">
    <location>
        <position position="242"/>
    </location>
    <ligand>
        <name>sn-glycerol 3-phosphate</name>
        <dbReference type="ChEBI" id="CHEBI:57597"/>
    </ligand>
</feature>
<feature type="domain" description="Carbohydrate kinase FGGY C-terminal" evidence="12">
    <location>
        <begin position="259"/>
        <end position="447"/>
    </location>
</feature>
<feature type="binding site" evidence="9">
    <location>
        <position position="264"/>
    </location>
    <ligand>
        <name>ATP</name>
        <dbReference type="ChEBI" id="CHEBI:30616"/>
    </ligand>
</feature>
<dbReference type="FunFam" id="3.30.420.40:FF:000008">
    <property type="entry name" value="Glycerol kinase"/>
    <property type="match status" value="1"/>
</dbReference>
<protein>
    <recommendedName>
        <fullName evidence="9">Glycerol kinase</fullName>
        <ecNumber evidence="9">2.7.1.30</ecNumber>
    </recommendedName>
    <alternativeName>
        <fullName evidence="9">ATP:glycerol 3-phosphotransferase</fullName>
    </alternativeName>
    <alternativeName>
        <fullName evidence="9">Glycerokinase</fullName>
        <shortName evidence="9">GK</shortName>
    </alternativeName>
</protein>
<dbReference type="PROSITE" id="PS00933">
    <property type="entry name" value="FGGY_KINASES_1"/>
    <property type="match status" value="1"/>
</dbReference>
<evidence type="ECO:0000256" key="9">
    <source>
        <dbReference type="HAMAP-Rule" id="MF_00186"/>
    </source>
</evidence>
<dbReference type="Proteomes" id="UP000007030">
    <property type="component" value="Chromosome"/>
</dbReference>
<dbReference type="AlphaFoldDB" id="F2NQ99"/>
<feature type="binding site" evidence="9">
    <location>
        <position position="412"/>
    </location>
    <ligand>
        <name>ADP</name>
        <dbReference type="ChEBI" id="CHEBI:456216"/>
    </ligand>
</feature>